<dbReference type="EC" id="1.3.1.72" evidence="2"/>
<evidence type="ECO:0000256" key="1">
    <source>
        <dbReference type="ARBA" id="ARBA00004167"/>
    </source>
</evidence>
<evidence type="ECO:0000256" key="3">
    <source>
        <dbReference type="ARBA" id="ARBA00022692"/>
    </source>
</evidence>
<evidence type="ECO:0000259" key="7">
    <source>
        <dbReference type="PROSITE" id="PS51387"/>
    </source>
</evidence>
<evidence type="ECO:0000256" key="5">
    <source>
        <dbReference type="ARBA" id="ARBA00023002"/>
    </source>
</evidence>
<keyword evidence="6" id="KW-0472">Membrane</keyword>
<dbReference type="PANTHER" id="PTHR10801:SF0">
    <property type="entry name" value="DELTA(24)-STEROL REDUCTASE"/>
    <property type="match status" value="1"/>
</dbReference>
<dbReference type="InterPro" id="IPR016169">
    <property type="entry name" value="FAD-bd_PCMH_sub2"/>
</dbReference>
<evidence type="ECO:0000256" key="4">
    <source>
        <dbReference type="ARBA" id="ARBA00022989"/>
    </source>
</evidence>
<comment type="subcellular location">
    <subcellularLocation>
        <location evidence="1">Membrane</location>
        <topology evidence="1">Single-pass membrane protein</topology>
    </subcellularLocation>
</comment>
<accession>A0ABS7TNI7</accession>
<dbReference type="SUPFAM" id="SSF56176">
    <property type="entry name" value="FAD-binding/transporter-associated domain-like"/>
    <property type="match status" value="1"/>
</dbReference>
<keyword evidence="4" id="KW-1133">Transmembrane helix</keyword>
<evidence type="ECO:0000256" key="2">
    <source>
        <dbReference type="ARBA" id="ARBA00012405"/>
    </source>
</evidence>
<protein>
    <recommendedName>
        <fullName evidence="2">Delta(24)-sterol reductase</fullName>
        <ecNumber evidence="2">1.3.1.72</ecNumber>
    </recommendedName>
</protein>
<dbReference type="EMBL" id="JAIRAU010000008">
    <property type="protein sequence ID" value="MBZ5709782.1"/>
    <property type="molecule type" value="Genomic_DNA"/>
</dbReference>
<comment type="caution">
    <text evidence="8">The sequence shown here is derived from an EMBL/GenBank/DDBJ whole genome shotgun (WGS) entry which is preliminary data.</text>
</comment>
<dbReference type="Pfam" id="PF01565">
    <property type="entry name" value="FAD_binding_4"/>
    <property type="match status" value="1"/>
</dbReference>
<dbReference type="InterPro" id="IPR006094">
    <property type="entry name" value="Oxid_FAD_bind_N"/>
</dbReference>
<dbReference type="Proteomes" id="UP001139031">
    <property type="component" value="Unassembled WGS sequence"/>
</dbReference>
<evidence type="ECO:0000313" key="8">
    <source>
        <dbReference type="EMBL" id="MBZ5709782.1"/>
    </source>
</evidence>
<dbReference type="InterPro" id="IPR036318">
    <property type="entry name" value="FAD-bd_PCMH-like_sf"/>
</dbReference>
<keyword evidence="9" id="KW-1185">Reference proteome</keyword>
<keyword evidence="5" id="KW-0560">Oxidoreductase</keyword>
<proteinExistence type="predicted"/>
<dbReference type="InterPro" id="IPR016166">
    <property type="entry name" value="FAD-bd_PCMH"/>
</dbReference>
<dbReference type="RefSeq" id="WP_224191547.1">
    <property type="nucleotide sequence ID" value="NZ_JAIRAU010000008.1"/>
</dbReference>
<evidence type="ECO:0000256" key="6">
    <source>
        <dbReference type="ARBA" id="ARBA00023136"/>
    </source>
</evidence>
<sequence>MIAAAEHEARVHAIAAEVRERIGRGEPVHIDKGGVHHVVPLPGDRRFRSPAIDVSALRRVLHVDREARRCVAEPGVTFADLVDVTLPMGLVPAVVPELEGITVGGAVAGCAVESSSFRVGGFHDTCRELELVSGAGEVITCSRERESLAYDMVHGSYGTLAIVTRLEFDLVPAEPFVELSYEHHRDPARYFAAMRAHCEAGEYAFIDGIVHGPDELVLCLGRFVARAPHVSDYRRRHIYYKSTRTRAVDYLRTRDYFFRYDTECHWLTRTVPGLENRLVRALVGKHVLGSTNLIRWSNRLGPLLGALKRRPDVVVDLFVPHRRILDFYGWYACEPRFYPLWVIPYRLPRWYPWLSPAMVDKIGDPLLVDCAIYGMPNGEPGRDWSQVFEEQTYACDGVKTLISRNHYTRERFFSIYDEANYSAAKRRLDPHGVFPGLYEKLHRVG</sequence>
<name>A0ABS7TNI7_9BACT</name>
<gene>
    <name evidence="8" type="ORF">K7C98_11000</name>
</gene>
<dbReference type="InterPro" id="IPR040165">
    <property type="entry name" value="Diminuto-like"/>
</dbReference>
<organism evidence="8 9">
    <name type="scientific">Nannocystis pusilla</name>
    <dbReference type="NCBI Taxonomy" id="889268"/>
    <lineage>
        <taxon>Bacteria</taxon>
        <taxon>Pseudomonadati</taxon>
        <taxon>Myxococcota</taxon>
        <taxon>Polyangia</taxon>
        <taxon>Nannocystales</taxon>
        <taxon>Nannocystaceae</taxon>
        <taxon>Nannocystis</taxon>
    </lineage>
</organism>
<dbReference type="Gene3D" id="3.30.465.10">
    <property type="match status" value="1"/>
</dbReference>
<evidence type="ECO:0000313" key="9">
    <source>
        <dbReference type="Proteomes" id="UP001139031"/>
    </source>
</evidence>
<dbReference type="PROSITE" id="PS51387">
    <property type="entry name" value="FAD_PCMH"/>
    <property type="match status" value="1"/>
</dbReference>
<keyword evidence="3" id="KW-0812">Transmembrane</keyword>
<reference evidence="8" key="1">
    <citation type="submission" date="2021-08" db="EMBL/GenBank/DDBJ databases">
        <authorList>
            <person name="Stevens D.C."/>
        </authorList>
    </citation>
    <scope>NUCLEOTIDE SEQUENCE</scope>
    <source>
        <strain evidence="8">DSM 53165</strain>
    </source>
</reference>
<dbReference type="PANTHER" id="PTHR10801">
    <property type="entry name" value="24-DEHYDROCHOLESTEROL REDUCTASE"/>
    <property type="match status" value="1"/>
</dbReference>
<feature type="domain" description="FAD-binding PCMH-type" evidence="7">
    <location>
        <begin position="1"/>
        <end position="173"/>
    </location>
</feature>